<protein>
    <submittedName>
        <fullName evidence="2">Uncharacterized protein</fullName>
    </submittedName>
</protein>
<comment type="caution">
    <text evidence="2">The sequence shown here is derived from an EMBL/GenBank/DDBJ whole genome shotgun (WGS) entry which is preliminary data.</text>
</comment>
<gene>
    <name evidence="2" type="ORF">KP79_PYT24626</name>
</gene>
<keyword evidence="1" id="KW-0472">Membrane</keyword>
<evidence type="ECO:0000313" key="2">
    <source>
        <dbReference type="EMBL" id="OWF43885.1"/>
    </source>
</evidence>
<reference evidence="2 3" key="1">
    <citation type="journal article" date="2017" name="Nat. Ecol. Evol.">
        <title>Scallop genome provides insights into evolution of bilaterian karyotype and development.</title>
        <authorList>
            <person name="Wang S."/>
            <person name="Zhang J."/>
            <person name="Jiao W."/>
            <person name="Li J."/>
            <person name="Xun X."/>
            <person name="Sun Y."/>
            <person name="Guo X."/>
            <person name="Huan P."/>
            <person name="Dong B."/>
            <person name="Zhang L."/>
            <person name="Hu X."/>
            <person name="Sun X."/>
            <person name="Wang J."/>
            <person name="Zhao C."/>
            <person name="Wang Y."/>
            <person name="Wang D."/>
            <person name="Huang X."/>
            <person name="Wang R."/>
            <person name="Lv J."/>
            <person name="Li Y."/>
            <person name="Zhang Z."/>
            <person name="Liu B."/>
            <person name="Lu W."/>
            <person name="Hui Y."/>
            <person name="Liang J."/>
            <person name="Zhou Z."/>
            <person name="Hou R."/>
            <person name="Li X."/>
            <person name="Liu Y."/>
            <person name="Li H."/>
            <person name="Ning X."/>
            <person name="Lin Y."/>
            <person name="Zhao L."/>
            <person name="Xing Q."/>
            <person name="Dou J."/>
            <person name="Li Y."/>
            <person name="Mao J."/>
            <person name="Guo H."/>
            <person name="Dou H."/>
            <person name="Li T."/>
            <person name="Mu C."/>
            <person name="Jiang W."/>
            <person name="Fu Q."/>
            <person name="Fu X."/>
            <person name="Miao Y."/>
            <person name="Liu J."/>
            <person name="Yu Q."/>
            <person name="Li R."/>
            <person name="Liao H."/>
            <person name="Li X."/>
            <person name="Kong Y."/>
            <person name="Jiang Z."/>
            <person name="Chourrout D."/>
            <person name="Li R."/>
            <person name="Bao Z."/>
        </authorList>
    </citation>
    <scope>NUCLEOTIDE SEQUENCE [LARGE SCALE GENOMIC DNA]</scope>
    <source>
        <strain evidence="2 3">PY_sf001</strain>
    </source>
</reference>
<dbReference type="EMBL" id="NEDP02004986">
    <property type="protein sequence ID" value="OWF43885.1"/>
    <property type="molecule type" value="Genomic_DNA"/>
</dbReference>
<sequence>MYVKVWWDTVIWENMLFLTVILMMTTIVDSGRILQASIDIRQTNQSVTNEQEITLLEKYPGHFLTTEEQRELASITYHSISFSDKLSVDECTDLVQNGKTSLCTSTIISSVAVPHACCKSYV</sequence>
<feature type="transmembrane region" description="Helical" evidence="1">
    <location>
        <begin position="15"/>
        <end position="34"/>
    </location>
</feature>
<evidence type="ECO:0000313" key="3">
    <source>
        <dbReference type="Proteomes" id="UP000242188"/>
    </source>
</evidence>
<keyword evidence="1" id="KW-0812">Transmembrane</keyword>
<keyword evidence="1" id="KW-1133">Transmembrane helix</keyword>
<name>A0A210Q588_MIZYE</name>
<accession>A0A210Q588</accession>
<dbReference type="Proteomes" id="UP000242188">
    <property type="component" value="Unassembled WGS sequence"/>
</dbReference>
<keyword evidence="3" id="KW-1185">Reference proteome</keyword>
<evidence type="ECO:0000256" key="1">
    <source>
        <dbReference type="SAM" id="Phobius"/>
    </source>
</evidence>
<proteinExistence type="predicted"/>
<organism evidence="2 3">
    <name type="scientific">Mizuhopecten yessoensis</name>
    <name type="common">Japanese scallop</name>
    <name type="synonym">Patinopecten yessoensis</name>
    <dbReference type="NCBI Taxonomy" id="6573"/>
    <lineage>
        <taxon>Eukaryota</taxon>
        <taxon>Metazoa</taxon>
        <taxon>Spiralia</taxon>
        <taxon>Lophotrochozoa</taxon>
        <taxon>Mollusca</taxon>
        <taxon>Bivalvia</taxon>
        <taxon>Autobranchia</taxon>
        <taxon>Pteriomorphia</taxon>
        <taxon>Pectinida</taxon>
        <taxon>Pectinoidea</taxon>
        <taxon>Pectinidae</taxon>
        <taxon>Mizuhopecten</taxon>
    </lineage>
</organism>
<dbReference type="AlphaFoldDB" id="A0A210Q588"/>